<organism evidence="1 2">
    <name type="scientific">Lentinula edodes</name>
    <name type="common">Shiitake mushroom</name>
    <name type="synonym">Lentinus edodes</name>
    <dbReference type="NCBI Taxonomy" id="5353"/>
    <lineage>
        <taxon>Eukaryota</taxon>
        <taxon>Fungi</taxon>
        <taxon>Dikarya</taxon>
        <taxon>Basidiomycota</taxon>
        <taxon>Agaricomycotina</taxon>
        <taxon>Agaricomycetes</taxon>
        <taxon>Agaricomycetidae</taxon>
        <taxon>Agaricales</taxon>
        <taxon>Marasmiineae</taxon>
        <taxon>Omphalotaceae</taxon>
        <taxon>Lentinula</taxon>
    </lineage>
</organism>
<name>A0A1Q3E8C6_LENED</name>
<keyword evidence="2" id="KW-1185">Reference proteome</keyword>
<proteinExistence type="predicted"/>
<dbReference type="AlphaFoldDB" id="A0A1Q3E8C6"/>
<protein>
    <submittedName>
        <fullName evidence="1">Uncharacterized protein</fullName>
    </submittedName>
</protein>
<comment type="caution">
    <text evidence="1">The sequence shown here is derived from an EMBL/GenBank/DDBJ whole genome shotgun (WGS) entry which is preliminary data.</text>
</comment>
<sequence>MLESKVFFVYKSCSERRLFVSDNLNYELLSYYGPGKENDRYSSTVGSKIEHSHDPLILNAYCAYIKNISSNYEQILIEPLRTLIIMKDGYEWPFPYISPNTMNARSQPQESVARIHFGVKI</sequence>
<dbReference type="Proteomes" id="UP000188533">
    <property type="component" value="Unassembled WGS sequence"/>
</dbReference>
<reference evidence="1 2" key="1">
    <citation type="submission" date="2016-08" db="EMBL/GenBank/DDBJ databases">
        <authorList>
            <consortium name="Lentinula edodes genome sequencing consortium"/>
            <person name="Sakamoto Y."/>
            <person name="Nakade K."/>
            <person name="Sato S."/>
            <person name="Yoshida Y."/>
            <person name="Miyazaki K."/>
            <person name="Natsume S."/>
            <person name="Konno N."/>
        </authorList>
    </citation>
    <scope>NUCLEOTIDE SEQUENCE [LARGE SCALE GENOMIC DNA]</scope>
    <source>
        <strain evidence="1 2">NBRC 111202</strain>
    </source>
</reference>
<accession>A0A1Q3E8C6</accession>
<evidence type="ECO:0000313" key="1">
    <source>
        <dbReference type="EMBL" id="GAW03441.1"/>
    </source>
</evidence>
<dbReference type="EMBL" id="BDGU01000148">
    <property type="protein sequence ID" value="GAW03441.1"/>
    <property type="molecule type" value="Genomic_DNA"/>
</dbReference>
<reference evidence="1 2" key="2">
    <citation type="submission" date="2017-02" db="EMBL/GenBank/DDBJ databases">
        <title>A genome survey and senescence transcriptome analysis in Lentinula edodes.</title>
        <authorList>
            <person name="Sakamoto Y."/>
            <person name="Nakade K."/>
            <person name="Sato S."/>
            <person name="Yoshida Y."/>
            <person name="Miyazaki K."/>
            <person name="Natsume S."/>
            <person name="Konno N."/>
        </authorList>
    </citation>
    <scope>NUCLEOTIDE SEQUENCE [LARGE SCALE GENOMIC DNA]</scope>
    <source>
        <strain evidence="1 2">NBRC 111202</strain>
    </source>
</reference>
<evidence type="ECO:0000313" key="2">
    <source>
        <dbReference type="Proteomes" id="UP000188533"/>
    </source>
</evidence>
<gene>
    <name evidence="1" type="ORF">LENED_005167</name>
</gene>